<comment type="subcellular location">
    <subcellularLocation>
        <location evidence="1">Cell membrane</location>
        <topology evidence="1">Multi-pass membrane protein</topology>
    </subcellularLocation>
</comment>
<feature type="domain" description="ABC transmembrane type-1" evidence="11">
    <location>
        <begin position="157"/>
        <end position="436"/>
    </location>
</feature>
<evidence type="ECO:0000256" key="3">
    <source>
        <dbReference type="ARBA" id="ARBA00022475"/>
    </source>
</evidence>
<protein>
    <submittedName>
        <fullName evidence="13">Peptidase domain-containing ABC transporter</fullName>
    </submittedName>
</protein>
<evidence type="ECO:0000256" key="5">
    <source>
        <dbReference type="ARBA" id="ARBA00022741"/>
    </source>
</evidence>
<dbReference type="EMBL" id="JAAQTL010000001">
    <property type="protein sequence ID" value="NID14223.1"/>
    <property type="molecule type" value="Genomic_DNA"/>
</dbReference>
<feature type="transmembrane region" description="Helical" evidence="9">
    <location>
        <begin position="157"/>
        <end position="178"/>
    </location>
</feature>
<evidence type="ECO:0000256" key="8">
    <source>
        <dbReference type="ARBA" id="ARBA00023136"/>
    </source>
</evidence>
<feature type="transmembrane region" description="Helical" evidence="9">
    <location>
        <begin position="295"/>
        <end position="312"/>
    </location>
</feature>
<evidence type="ECO:0000256" key="2">
    <source>
        <dbReference type="ARBA" id="ARBA00022448"/>
    </source>
</evidence>
<dbReference type="SUPFAM" id="SSF90123">
    <property type="entry name" value="ABC transporter transmembrane region"/>
    <property type="match status" value="1"/>
</dbReference>
<dbReference type="InterPro" id="IPR005074">
    <property type="entry name" value="Peptidase_C39"/>
</dbReference>
<dbReference type="InterPro" id="IPR011527">
    <property type="entry name" value="ABC1_TM_dom"/>
</dbReference>
<dbReference type="Pfam" id="PF00005">
    <property type="entry name" value="ABC_tran"/>
    <property type="match status" value="1"/>
</dbReference>
<keyword evidence="14" id="KW-1185">Reference proteome</keyword>
<keyword evidence="2" id="KW-0813">Transport</keyword>
<gene>
    <name evidence="13" type="ORF">HBF32_01915</name>
</gene>
<dbReference type="PROSITE" id="PS50990">
    <property type="entry name" value="PEPTIDASE_C39"/>
    <property type="match status" value="1"/>
</dbReference>
<dbReference type="GO" id="GO:0016887">
    <property type="term" value="F:ATP hydrolysis activity"/>
    <property type="evidence" value="ECO:0007669"/>
    <property type="project" value="InterPro"/>
</dbReference>
<dbReference type="InterPro" id="IPR017871">
    <property type="entry name" value="ABC_transporter-like_CS"/>
</dbReference>
<organism evidence="13 14">
    <name type="scientific">Luteibacter yeojuensis</name>
    <dbReference type="NCBI Taxonomy" id="345309"/>
    <lineage>
        <taxon>Bacteria</taxon>
        <taxon>Pseudomonadati</taxon>
        <taxon>Pseudomonadota</taxon>
        <taxon>Gammaproteobacteria</taxon>
        <taxon>Lysobacterales</taxon>
        <taxon>Rhodanobacteraceae</taxon>
        <taxon>Luteibacter</taxon>
    </lineage>
</organism>
<dbReference type="GO" id="GO:0005886">
    <property type="term" value="C:plasma membrane"/>
    <property type="evidence" value="ECO:0007669"/>
    <property type="project" value="UniProtKB-SubCell"/>
</dbReference>
<keyword evidence="6" id="KW-0067">ATP-binding</keyword>
<dbReference type="Proteomes" id="UP000518878">
    <property type="component" value="Unassembled WGS sequence"/>
</dbReference>
<accession>A0A7X5TNY3</accession>
<dbReference type="PROSITE" id="PS50929">
    <property type="entry name" value="ABC_TM1F"/>
    <property type="match status" value="1"/>
</dbReference>
<evidence type="ECO:0000256" key="4">
    <source>
        <dbReference type="ARBA" id="ARBA00022692"/>
    </source>
</evidence>
<keyword evidence="4 9" id="KW-0812">Transmembrane</keyword>
<dbReference type="GO" id="GO:0006508">
    <property type="term" value="P:proteolysis"/>
    <property type="evidence" value="ECO:0007669"/>
    <property type="project" value="InterPro"/>
</dbReference>
<dbReference type="InterPro" id="IPR003593">
    <property type="entry name" value="AAA+_ATPase"/>
</dbReference>
<keyword evidence="5" id="KW-0547">Nucleotide-binding</keyword>
<proteinExistence type="predicted"/>
<feature type="domain" description="ABC transporter" evidence="10">
    <location>
        <begin position="469"/>
        <end position="693"/>
    </location>
</feature>
<evidence type="ECO:0000259" key="12">
    <source>
        <dbReference type="PROSITE" id="PS50990"/>
    </source>
</evidence>
<dbReference type="Gene3D" id="3.40.50.300">
    <property type="entry name" value="P-loop containing nucleotide triphosphate hydrolases"/>
    <property type="match status" value="1"/>
</dbReference>
<evidence type="ECO:0000313" key="13">
    <source>
        <dbReference type="EMBL" id="NID14223.1"/>
    </source>
</evidence>
<evidence type="ECO:0000256" key="6">
    <source>
        <dbReference type="ARBA" id="ARBA00022840"/>
    </source>
</evidence>
<keyword evidence="3" id="KW-1003">Cell membrane</keyword>
<dbReference type="PANTHER" id="PTHR24221:SF606">
    <property type="entry name" value="COLICIN V SECRETION-PROCESSING ATP-BINDING PROTEIN"/>
    <property type="match status" value="1"/>
</dbReference>
<dbReference type="FunFam" id="3.40.50.300:FF:000299">
    <property type="entry name" value="ABC transporter ATP-binding protein/permease"/>
    <property type="match status" value="1"/>
</dbReference>
<comment type="caution">
    <text evidence="13">The sequence shown here is derived from an EMBL/GenBank/DDBJ whole genome shotgun (WGS) entry which is preliminary data.</text>
</comment>
<evidence type="ECO:0000256" key="9">
    <source>
        <dbReference type="SAM" id="Phobius"/>
    </source>
</evidence>
<dbReference type="SUPFAM" id="SSF52540">
    <property type="entry name" value="P-loop containing nucleoside triphosphate hydrolases"/>
    <property type="match status" value="1"/>
</dbReference>
<dbReference type="GO" id="GO:0008233">
    <property type="term" value="F:peptidase activity"/>
    <property type="evidence" value="ECO:0007669"/>
    <property type="project" value="InterPro"/>
</dbReference>
<dbReference type="InterPro" id="IPR036640">
    <property type="entry name" value="ABC1_TM_sf"/>
</dbReference>
<dbReference type="PROSITE" id="PS50893">
    <property type="entry name" value="ABC_TRANSPORTER_2"/>
    <property type="match status" value="1"/>
</dbReference>
<keyword evidence="7 9" id="KW-1133">Transmembrane helix</keyword>
<dbReference type="CDD" id="cd18567">
    <property type="entry name" value="ABC_6TM_CvaB_RaxB_like"/>
    <property type="match status" value="1"/>
</dbReference>
<feature type="domain" description="Peptidase C39" evidence="12">
    <location>
        <begin position="4"/>
        <end position="123"/>
    </location>
</feature>
<dbReference type="GO" id="GO:0005524">
    <property type="term" value="F:ATP binding"/>
    <property type="evidence" value="ECO:0007669"/>
    <property type="project" value="UniProtKB-KW"/>
</dbReference>
<dbReference type="Pfam" id="PF03412">
    <property type="entry name" value="Peptidase_C39"/>
    <property type="match status" value="1"/>
</dbReference>
<evidence type="ECO:0000256" key="1">
    <source>
        <dbReference type="ARBA" id="ARBA00004651"/>
    </source>
</evidence>
<dbReference type="GO" id="GO:0034040">
    <property type="term" value="F:ATPase-coupled lipid transmembrane transporter activity"/>
    <property type="evidence" value="ECO:0007669"/>
    <property type="project" value="TreeGrafter"/>
</dbReference>
<dbReference type="InterPro" id="IPR039421">
    <property type="entry name" value="Type_1_exporter"/>
</dbReference>
<evidence type="ECO:0000313" key="14">
    <source>
        <dbReference type="Proteomes" id="UP000518878"/>
    </source>
</evidence>
<dbReference type="SMART" id="SM00382">
    <property type="entry name" value="AAA"/>
    <property type="match status" value="1"/>
</dbReference>
<dbReference type="Gene3D" id="1.20.1560.10">
    <property type="entry name" value="ABC transporter type 1, transmembrane domain"/>
    <property type="match status" value="1"/>
</dbReference>
<dbReference type="AlphaFoldDB" id="A0A7X5TNY3"/>
<evidence type="ECO:0000256" key="7">
    <source>
        <dbReference type="ARBA" id="ARBA00022989"/>
    </source>
</evidence>
<dbReference type="PANTHER" id="PTHR24221">
    <property type="entry name" value="ATP-BINDING CASSETTE SUB-FAMILY B"/>
    <property type="match status" value="1"/>
</dbReference>
<feature type="transmembrane region" description="Helical" evidence="9">
    <location>
        <begin position="190"/>
        <end position="215"/>
    </location>
</feature>
<dbReference type="Pfam" id="PF00664">
    <property type="entry name" value="ABC_membrane"/>
    <property type="match status" value="1"/>
</dbReference>
<name>A0A7X5TNY3_9GAMM</name>
<evidence type="ECO:0000259" key="10">
    <source>
        <dbReference type="PROSITE" id="PS50893"/>
    </source>
</evidence>
<reference evidence="13 14" key="1">
    <citation type="journal article" date="2006" name="Int. J. Syst. Evol. Microbiol.">
        <title>Dyella yeojuensis sp. nov., isolated from greenhouse soil in Korea.</title>
        <authorList>
            <person name="Kim B.Y."/>
            <person name="Weon H.Y."/>
            <person name="Lee K.H."/>
            <person name="Seok S.J."/>
            <person name="Kwon S.W."/>
            <person name="Go S.J."/>
            <person name="Stackebrandt E."/>
        </authorList>
    </citation>
    <scope>NUCLEOTIDE SEQUENCE [LARGE SCALE GENOMIC DNA]</scope>
    <source>
        <strain evidence="13 14">DSM 17673</strain>
    </source>
</reference>
<dbReference type="InterPro" id="IPR003439">
    <property type="entry name" value="ABC_transporter-like_ATP-bd"/>
</dbReference>
<sequence length="693" mass="76170">MIRQVEVGECGLSCLAMILGWFGHHATLGELRQRFTSSYRGCSLSVITRHADAMGITSRAVRLEIHELSKLRAPCILHWNLDHFVVLKHVRGNRIVIHDPSKGIRYLSLDNAASSFTGVALEMSIGPDFKRRPAPPPISLVKLAGTITGFGKAIRTIFGFAIALEAVALLMPQFMQITVDQVLADEDQDLLTIVGISFVLLVAIQSLISALRGWAVVWLGSRFTMNWTGNIFSHLMKLPQLYFLRRSLGDIVSRMGAISTLQKSLTTQLVAALIDGLMAFATLALLFFYSTLMSFIVVAGVILYALLRAAYYRTLLEKNLNQIAMDARQQSCLIEAIRGVQAIRLHNRSSDYSTRFLNHTADALNTQIEVQRLGLLFSTASNLLGGLQRGGLLWLGALLTLRGQFTAGMVIAFTSYGDQFITRANSFADYLVQLKLLRLQGERLADIVTTSPEPNLHGCHIGDRPTASIRFEGVSFRYSESYPWILFNCSFEVSPQQSIAIVGASGSGKTTLIRLILGLLEPQAGRILIGGVDLSHLGKTCYRDMLGTVMQDDRLFSGTIAENICFLDGSSSPSRIEAAARLAQIHDQIVAMPMGYHTYIGDMGSGLSGGQKQRLFLARALYRDPQILVLDEATSHLDLASESRISGILKELRMTRVLVAHRPETVATADRILLLSGQRLHELSQASEGLSGH</sequence>
<dbReference type="InterPro" id="IPR027417">
    <property type="entry name" value="P-loop_NTPase"/>
</dbReference>
<dbReference type="PROSITE" id="PS00211">
    <property type="entry name" value="ABC_TRANSPORTER_1"/>
    <property type="match status" value="1"/>
</dbReference>
<evidence type="ECO:0000259" key="11">
    <source>
        <dbReference type="PROSITE" id="PS50929"/>
    </source>
</evidence>
<dbReference type="Gene3D" id="3.90.70.10">
    <property type="entry name" value="Cysteine proteinases"/>
    <property type="match status" value="1"/>
</dbReference>
<keyword evidence="8 9" id="KW-0472">Membrane</keyword>
<dbReference type="GO" id="GO:0140359">
    <property type="term" value="F:ABC-type transporter activity"/>
    <property type="evidence" value="ECO:0007669"/>
    <property type="project" value="InterPro"/>
</dbReference>